<feature type="region of interest" description="Disordered" evidence="1">
    <location>
        <begin position="1"/>
        <end position="26"/>
    </location>
</feature>
<evidence type="ECO:0000256" key="1">
    <source>
        <dbReference type="SAM" id="MobiDB-lite"/>
    </source>
</evidence>
<dbReference type="GeneID" id="9523900"/>
<dbReference type="HOGENOM" id="CLU_1959042_0_0_1"/>
<protein>
    <submittedName>
        <fullName evidence="2">Uncharacterized protein</fullName>
    </submittedName>
</protein>
<keyword evidence="3" id="KW-1185">Reference proteome</keyword>
<dbReference type="EMBL" id="ABSU01000003">
    <property type="protein sequence ID" value="EFE35347.1"/>
    <property type="molecule type" value="Genomic_DNA"/>
</dbReference>
<evidence type="ECO:0000313" key="2">
    <source>
        <dbReference type="EMBL" id="EFE35347.1"/>
    </source>
</evidence>
<evidence type="ECO:0000313" key="3">
    <source>
        <dbReference type="Proteomes" id="UP000008866"/>
    </source>
</evidence>
<dbReference type="AlphaFoldDB" id="D4AMD6"/>
<gene>
    <name evidence="2" type="ORF">ARB_05389</name>
</gene>
<dbReference type="KEGG" id="abe:ARB_05389"/>
<reference evidence="3" key="1">
    <citation type="journal article" date="2011" name="Genome Biol.">
        <title>Comparative and functional genomics provide insights into the pathogenicity of dermatophytic fungi.</title>
        <authorList>
            <person name="Burmester A."/>
            <person name="Shelest E."/>
            <person name="Gloeckner G."/>
            <person name="Heddergott C."/>
            <person name="Schindler S."/>
            <person name="Staib P."/>
            <person name="Heidel A."/>
            <person name="Felder M."/>
            <person name="Petzold A."/>
            <person name="Szafranski K."/>
            <person name="Feuermann M."/>
            <person name="Pedruzzi I."/>
            <person name="Priebe S."/>
            <person name="Groth M."/>
            <person name="Winkler R."/>
            <person name="Li W."/>
            <person name="Kniemeyer O."/>
            <person name="Schroeckh V."/>
            <person name="Hertweck C."/>
            <person name="Hube B."/>
            <person name="White T.C."/>
            <person name="Platzer M."/>
            <person name="Guthke R."/>
            <person name="Heitman J."/>
            <person name="Woestemeyer J."/>
            <person name="Zipfel P.F."/>
            <person name="Monod M."/>
            <person name="Brakhage A.A."/>
        </authorList>
    </citation>
    <scope>NUCLEOTIDE SEQUENCE [LARGE SCALE GENOMIC DNA]</scope>
    <source>
        <strain evidence="3">ATCC MYA-4681 / CBS 112371</strain>
    </source>
</reference>
<dbReference type="RefSeq" id="XP_003015992.1">
    <property type="nucleotide sequence ID" value="XM_003015946.1"/>
</dbReference>
<feature type="compositionally biased region" description="Basic and acidic residues" evidence="1">
    <location>
        <begin position="9"/>
        <end position="26"/>
    </location>
</feature>
<sequence length="128" mass="13971">MDDLLEPACKSERERERERERNGAGEETRWCIIGRDEGREERERNHLHPSYGCLWLLAVSGCPKSSGQPSFLFRPLDSLVTAAAAAAAAAAIRVLFIASSTQAFSPKPLAVLVAAQAPPKQRNRLGDG</sequence>
<dbReference type="Proteomes" id="UP000008866">
    <property type="component" value="Unassembled WGS sequence"/>
</dbReference>
<comment type="caution">
    <text evidence="2">The sequence shown here is derived from an EMBL/GenBank/DDBJ whole genome shotgun (WGS) entry which is preliminary data.</text>
</comment>
<proteinExistence type="predicted"/>
<accession>D4AMD6</accession>
<organism evidence="2 3">
    <name type="scientific">Arthroderma benhamiae (strain ATCC MYA-4681 / CBS 112371)</name>
    <name type="common">Trichophyton mentagrophytes</name>
    <dbReference type="NCBI Taxonomy" id="663331"/>
    <lineage>
        <taxon>Eukaryota</taxon>
        <taxon>Fungi</taxon>
        <taxon>Dikarya</taxon>
        <taxon>Ascomycota</taxon>
        <taxon>Pezizomycotina</taxon>
        <taxon>Eurotiomycetes</taxon>
        <taxon>Eurotiomycetidae</taxon>
        <taxon>Onygenales</taxon>
        <taxon>Arthrodermataceae</taxon>
        <taxon>Trichophyton</taxon>
    </lineage>
</organism>
<name>D4AMD6_ARTBC</name>